<proteinExistence type="predicted"/>
<dbReference type="AlphaFoldDB" id="X1DZK8"/>
<reference evidence="1" key="1">
    <citation type="journal article" date="2014" name="Front. Microbiol.">
        <title>High frequency of phylogenetically diverse reductive dehalogenase-homologous genes in deep subseafloor sedimentary metagenomes.</title>
        <authorList>
            <person name="Kawai M."/>
            <person name="Futagami T."/>
            <person name="Toyoda A."/>
            <person name="Takaki Y."/>
            <person name="Nishi S."/>
            <person name="Hori S."/>
            <person name="Arai W."/>
            <person name="Tsubouchi T."/>
            <person name="Morono Y."/>
            <person name="Uchiyama I."/>
            <person name="Ito T."/>
            <person name="Fujiyama A."/>
            <person name="Inagaki F."/>
            <person name="Takami H."/>
        </authorList>
    </citation>
    <scope>NUCLEOTIDE SEQUENCE</scope>
    <source>
        <strain evidence="1">Expedition CK06-06</strain>
    </source>
</reference>
<evidence type="ECO:0000313" key="1">
    <source>
        <dbReference type="EMBL" id="GAH01848.1"/>
    </source>
</evidence>
<dbReference type="InterPro" id="IPR015943">
    <property type="entry name" value="WD40/YVTN_repeat-like_dom_sf"/>
</dbReference>
<dbReference type="InterPro" id="IPR036322">
    <property type="entry name" value="WD40_repeat_dom_sf"/>
</dbReference>
<accession>X1DZK8</accession>
<dbReference type="InterPro" id="IPR001680">
    <property type="entry name" value="WD40_rpt"/>
</dbReference>
<protein>
    <submittedName>
        <fullName evidence="1">Uncharacterized protein</fullName>
    </submittedName>
</protein>
<name>X1DZK8_9ZZZZ</name>
<feature type="non-terminal residue" evidence="1">
    <location>
        <position position="1"/>
    </location>
</feature>
<dbReference type="EMBL" id="BART01022879">
    <property type="protein sequence ID" value="GAH01848.1"/>
    <property type="molecule type" value="Genomic_DNA"/>
</dbReference>
<dbReference type="SUPFAM" id="SSF50978">
    <property type="entry name" value="WD40 repeat-like"/>
    <property type="match status" value="1"/>
</dbReference>
<comment type="caution">
    <text evidence="1">The sequence shown here is derived from an EMBL/GenBank/DDBJ whole genome shotgun (WGS) entry which is preliminary data.</text>
</comment>
<dbReference type="PROSITE" id="PS50082">
    <property type="entry name" value="WD_REPEATS_2"/>
    <property type="match status" value="1"/>
</dbReference>
<organism evidence="1">
    <name type="scientific">marine sediment metagenome</name>
    <dbReference type="NCBI Taxonomy" id="412755"/>
    <lineage>
        <taxon>unclassified sequences</taxon>
        <taxon>metagenomes</taxon>
        <taxon>ecological metagenomes</taxon>
    </lineage>
</organism>
<gene>
    <name evidence="1" type="ORF">S01H4_41781</name>
</gene>
<sequence>FQMMPYQLDLSLWLHLIFFLSPDQEFIITSLQGPSPEDDGILFTWRLSDGEVIQSLPIIQDFHGHWEELNHLAISKDGIFALSSSRERMVKIWMEFMEYMDFLEAIEELYV</sequence>
<dbReference type="Gene3D" id="2.130.10.10">
    <property type="entry name" value="YVTN repeat-like/Quinoprotein amine dehydrogenase"/>
    <property type="match status" value="1"/>
</dbReference>